<feature type="transmembrane region" description="Helical" evidence="6">
    <location>
        <begin position="180"/>
        <end position="203"/>
    </location>
</feature>
<dbReference type="RefSeq" id="XP_069213735.1">
    <property type="nucleotide sequence ID" value="XM_069350191.1"/>
</dbReference>
<name>A0ABR3QHD5_9TREE</name>
<feature type="transmembrane region" description="Helical" evidence="6">
    <location>
        <begin position="209"/>
        <end position="229"/>
    </location>
</feature>
<dbReference type="InterPro" id="IPR011701">
    <property type="entry name" value="MFS"/>
</dbReference>
<dbReference type="PANTHER" id="PTHR23502:SF30">
    <property type="entry name" value="TRANSPORTER, PUTATIVE (AFU_ORTHOLOGUE AFUA_8G04702)-RELATED"/>
    <property type="match status" value="1"/>
</dbReference>
<dbReference type="GeneID" id="95982617"/>
<dbReference type="Pfam" id="PF07690">
    <property type="entry name" value="MFS_1"/>
    <property type="match status" value="1"/>
</dbReference>
<dbReference type="PANTHER" id="PTHR23502">
    <property type="entry name" value="MAJOR FACILITATOR SUPERFAMILY"/>
    <property type="match status" value="1"/>
</dbReference>
<dbReference type="EMBL" id="JBBXJM010000001">
    <property type="protein sequence ID" value="KAL1413791.1"/>
    <property type="molecule type" value="Genomic_DNA"/>
</dbReference>
<feature type="transmembrane region" description="Helical" evidence="6">
    <location>
        <begin position="501"/>
        <end position="522"/>
    </location>
</feature>
<evidence type="ECO:0000256" key="1">
    <source>
        <dbReference type="ARBA" id="ARBA00004141"/>
    </source>
</evidence>
<feature type="transmembrane region" description="Helical" evidence="6">
    <location>
        <begin position="379"/>
        <end position="399"/>
    </location>
</feature>
<dbReference type="InterPro" id="IPR036259">
    <property type="entry name" value="MFS_trans_sf"/>
</dbReference>
<proteinExistence type="predicted"/>
<dbReference type="Proteomes" id="UP001565368">
    <property type="component" value="Unassembled WGS sequence"/>
</dbReference>
<feature type="compositionally biased region" description="Basic and acidic residues" evidence="5">
    <location>
        <begin position="320"/>
        <end position="332"/>
    </location>
</feature>
<protein>
    <recommendedName>
        <fullName evidence="9">Major facilitator superfamily (MFS) profile domain-containing protein</fullName>
    </recommendedName>
</protein>
<feature type="transmembrane region" description="Helical" evidence="6">
    <location>
        <begin position="466"/>
        <end position="489"/>
    </location>
</feature>
<evidence type="ECO:0000256" key="6">
    <source>
        <dbReference type="SAM" id="Phobius"/>
    </source>
</evidence>
<dbReference type="Gene3D" id="1.20.1250.20">
    <property type="entry name" value="MFS general substrate transporter like domains"/>
    <property type="match status" value="1"/>
</dbReference>
<keyword evidence="4 6" id="KW-0472">Membrane</keyword>
<evidence type="ECO:0000256" key="4">
    <source>
        <dbReference type="ARBA" id="ARBA00023136"/>
    </source>
</evidence>
<sequence length="613" mass="66516">MTSSTLKDDLTVPGTTVILDEQAEASGTNNFTLVPTPSDDPADPLNWTTGRKWLCCACMVLYVMAVCFNAGCLYPIYGPLSEKTGISLAQINTGVGYFYLIEAVCALFVLPLTIAIGKRPVFIVSCACAAIFPFTLSQVTSNAQWVGLCVANGFFLSPLFVAPEAVLSDVFFYHERAFPFGIYIATTYGGALLAPVLSGWIYTGMGINGPPYLTGGFCILVAIFLFVFLEESNFDRVAPDHGTPVEVLTTDGLAPAKSPFVFNDKDMTTTTVVPAPDGNTPPAAKSPGSFSLKDTKDTHTTTAVVAAPSLTPDETPATSNRDHLTDGPGIDRRGSVVHKGAHAYGRVTSPWPGPRPFKIFRISPYAGGILWRGVFQPLAFLRLPIVLWCGLMFGIYQIFYNCMAALSSGVLGEPPYNMGPNFVGLTFLSPLCAIIPGAIVAGFVSDRFTISQARKRGGVSEAEDKLKLYIVPMILTPFGILMMGLGPYYEAHWMVFVMGEFVLTIAGPIATLLSITYAFDAFHGIHPREQVGPRAQVQQSAPYLLSLILVGMIFTFAFNYAVTPWAFDWGFRNWAISAVFIGTAINSTAFIMLRYGKRLRKSGVKYYEKIINI</sequence>
<feature type="transmembrane region" description="Helical" evidence="6">
    <location>
        <begin position="574"/>
        <end position="593"/>
    </location>
</feature>
<keyword evidence="8" id="KW-1185">Reference proteome</keyword>
<feature type="region of interest" description="Disordered" evidence="5">
    <location>
        <begin position="308"/>
        <end position="332"/>
    </location>
</feature>
<feature type="transmembrane region" description="Helical" evidence="6">
    <location>
        <begin position="97"/>
        <end position="114"/>
    </location>
</feature>
<keyword evidence="3 6" id="KW-1133">Transmembrane helix</keyword>
<evidence type="ECO:0000256" key="2">
    <source>
        <dbReference type="ARBA" id="ARBA00022692"/>
    </source>
</evidence>
<evidence type="ECO:0008006" key="9">
    <source>
        <dbReference type="Google" id="ProtNLM"/>
    </source>
</evidence>
<gene>
    <name evidence="7" type="ORF">Q8F55_001574</name>
</gene>
<feature type="transmembrane region" description="Helical" evidence="6">
    <location>
        <begin position="121"/>
        <end position="139"/>
    </location>
</feature>
<evidence type="ECO:0000256" key="3">
    <source>
        <dbReference type="ARBA" id="ARBA00022989"/>
    </source>
</evidence>
<comment type="subcellular location">
    <subcellularLocation>
        <location evidence="1">Membrane</location>
        <topology evidence="1">Multi-pass membrane protein</topology>
    </subcellularLocation>
</comment>
<evidence type="ECO:0000313" key="7">
    <source>
        <dbReference type="EMBL" id="KAL1413791.1"/>
    </source>
</evidence>
<feature type="transmembrane region" description="Helical" evidence="6">
    <location>
        <begin position="53"/>
        <end position="77"/>
    </location>
</feature>
<feature type="transmembrane region" description="Helical" evidence="6">
    <location>
        <begin position="419"/>
        <end position="445"/>
    </location>
</feature>
<feature type="transmembrane region" description="Helical" evidence="6">
    <location>
        <begin position="145"/>
        <end position="168"/>
    </location>
</feature>
<keyword evidence="2 6" id="KW-0812">Transmembrane</keyword>
<feature type="region of interest" description="Disordered" evidence="5">
    <location>
        <begin position="272"/>
        <end position="295"/>
    </location>
</feature>
<evidence type="ECO:0000313" key="8">
    <source>
        <dbReference type="Proteomes" id="UP001565368"/>
    </source>
</evidence>
<comment type="caution">
    <text evidence="7">The sequence shown here is derived from an EMBL/GenBank/DDBJ whole genome shotgun (WGS) entry which is preliminary data.</text>
</comment>
<reference evidence="7 8" key="1">
    <citation type="submission" date="2023-08" db="EMBL/GenBank/DDBJ databases">
        <title>Annotated Genome Sequence of Vanrija albida AlHP1.</title>
        <authorList>
            <person name="Herzog R."/>
        </authorList>
    </citation>
    <scope>NUCLEOTIDE SEQUENCE [LARGE SCALE GENOMIC DNA]</scope>
    <source>
        <strain evidence="7 8">AlHP1</strain>
    </source>
</reference>
<organism evidence="7 8">
    <name type="scientific">Vanrija albida</name>
    <dbReference type="NCBI Taxonomy" id="181172"/>
    <lineage>
        <taxon>Eukaryota</taxon>
        <taxon>Fungi</taxon>
        <taxon>Dikarya</taxon>
        <taxon>Basidiomycota</taxon>
        <taxon>Agaricomycotina</taxon>
        <taxon>Tremellomycetes</taxon>
        <taxon>Trichosporonales</taxon>
        <taxon>Trichosporonaceae</taxon>
        <taxon>Vanrija</taxon>
    </lineage>
</organism>
<feature type="transmembrane region" description="Helical" evidence="6">
    <location>
        <begin position="543"/>
        <end position="562"/>
    </location>
</feature>
<dbReference type="SUPFAM" id="SSF103473">
    <property type="entry name" value="MFS general substrate transporter"/>
    <property type="match status" value="1"/>
</dbReference>
<evidence type="ECO:0000256" key="5">
    <source>
        <dbReference type="SAM" id="MobiDB-lite"/>
    </source>
</evidence>
<accession>A0ABR3QHD5</accession>